<sequence length="467" mass="52727">MRFSLREFVITTGLPVGTVPSGTVTSKKDLWMNDKMTCKRLLDTLKVKGKDMKSEERIRLGALILVEGILIAQNPVVQIPLKNLLRASSFENFCKYPWGEIAYESLVRDVKQMTVGTLAKKQYGMAGFPFAIQIWLLSSVRQLGEHFGVRESISSQNQHLPLILQWQKTSSPKFNEIKFVFESCKFEVKTIVGDPDEYSHLVMPPNDEDKDFDEVVKLVIQGYRMTKEEWIQGFIQVEKGEQNQKKRVREAAGLVRLENHVGITTAAATPQWESRAFQEEEVPASATAFQEEEVPASATASQKEEVPASATAFQEEEVQASATSFQEEEVRASAPDFEEEEVPPSPSKFVSKEDNQDYQHEKHTDLRGDPSVIPEENTQDTNENDPQEEDMNNDKDEKPNSADDVYSSQEEAYTIISDDEEYGRGGPGISAFPKEDNIFCWKGTITGSYWQGEKLVFTRDILLGKIG</sequence>
<protein>
    <submittedName>
        <fullName evidence="4">Uncharacterized protein LOC104748492</fullName>
    </submittedName>
</protein>
<dbReference type="PANTHER" id="PTHR48449:SF1">
    <property type="entry name" value="DUF1985 DOMAIN-CONTAINING PROTEIN"/>
    <property type="match status" value="1"/>
</dbReference>
<feature type="compositionally biased region" description="Basic and acidic residues" evidence="1">
    <location>
        <begin position="350"/>
        <end position="368"/>
    </location>
</feature>
<dbReference type="Proteomes" id="UP000694864">
    <property type="component" value="Chromosome 15"/>
</dbReference>
<evidence type="ECO:0000259" key="2">
    <source>
        <dbReference type="Pfam" id="PF09331"/>
    </source>
</evidence>
<feature type="compositionally biased region" description="Basic and acidic residues" evidence="1">
    <location>
        <begin position="392"/>
        <end position="401"/>
    </location>
</feature>
<accession>A0ABM1QZU3</accession>
<name>A0ABM1QZU3_CAMSA</name>
<proteinExistence type="predicted"/>
<evidence type="ECO:0000313" key="3">
    <source>
        <dbReference type="Proteomes" id="UP000694864"/>
    </source>
</evidence>
<feature type="region of interest" description="Disordered" evidence="1">
    <location>
        <begin position="284"/>
        <end position="409"/>
    </location>
</feature>
<evidence type="ECO:0000313" key="4">
    <source>
        <dbReference type="RefSeq" id="XP_019092281.1"/>
    </source>
</evidence>
<gene>
    <name evidence="4" type="primary">LOC104748492</name>
</gene>
<evidence type="ECO:0000256" key="1">
    <source>
        <dbReference type="SAM" id="MobiDB-lite"/>
    </source>
</evidence>
<feature type="domain" description="DUF1985" evidence="2">
    <location>
        <begin position="1"/>
        <end position="108"/>
    </location>
</feature>
<feature type="compositionally biased region" description="Acidic residues" evidence="1">
    <location>
        <begin position="382"/>
        <end position="391"/>
    </location>
</feature>
<dbReference type="PANTHER" id="PTHR48449">
    <property type="entry name" value="DUF1985 DOMAIN-CONTAINING PROTEIN"/>
    <property type="match status" value="1"/>
</dbReference>
<keyword evidence="3" id="KW-1185">Reference proteome</keyword>
<organism evidence="3 4">
    <name type="scientific">Camelina sativa</name>
    <name type="common">False flax</name>
    <name type="synonym">Myagrum sativum</name>
    <dbReference type="NCBI Taxonomy" id="90675"/>
    <lineage>
        <taxon>Eukaryota</taxon>
        <taxon>Viridiplantae</taxon>
        <taxon>Streptophyta</taxon>
        <taxon>Embryophyta</taxon>
        <taxon>Tracheophyta</taxon>
        <taxon>Spermatophyta</taxon>
        <taxon>Magnoliopsida</taxon>
        <taxon>eudicotyledons</taxon>
        <taxon>Gunneridae</taxon>
        <taxon>Pentapetalae</taxon>
        <taxon>rosids</taxon>
        <taxon>malvids</taxon>
        <taxon>Brassicales</taxon>
        <taxon>Brassicaceae</taxon>
        <taxon>Camelineae</taxon>
        <taxon>Camelina</taxon>
    </lineage>
</organism>
<dbReference type="Pfam" id="PF09331">
    <property type="entry name" value="DUF1985"/>
    <property type="match status" value="1"/>
</dbReference>
<dbReference type="RefSeq" id="XP_019092281.1">
    <property type="nucleotide sequence ID" value="XM_019236736.1"/>
</dbReference>
<dbReference type="GeneID" id="104748492"/>
<dbReference type="InterPro" id="IPR015410">
    <property type="entry name" value="DUF1985"/>
</dbReference>
<reference evidence="4" key="2">
    <citation type="submission" date="2025-08" db="UniProtKB">
        <authorList>
            <consortium name="RefSeq"/>
        </authorList>
    </citation>
    <scope>IDENTIFICATION</scope>
    <source>
        <tissue evidence="4">Leaf</tissue>
    </source>
</reference>
<reference evidence="3" key="1">
    <citation type="journal article" date="2014" name="Nat. Commun.">
        <title>The emerging biofuel crop Camelina sativa retains a highly undifferentiated hexaploid genome structure.</title>
        <authorList>
            <person name="Kagale S."/>
            <person name="Koh C."/>
            <person name="Nixon J."/>
            <person name="Bollina V."/>
            <person name="Clarke W.E."/>
            <person name="Tuteja R."/>
            <person name="Spillane C."/>
            <person name="Robinson S.J."/>
            <person name="Links M.G."/>
            <person name="Clarke C."/>
            <person name="Higgins E.E."/>
            <person name="Huebert T."/>
            <person name="Sharpe A.G."/>
            <person name="Parkin I.A."/>
        </authorList>
    </citation>
    <scope>NUCLEOTIDE SEQUENCE [LARGE SCALE GENOMIC DNA]</scope>
    <source>
        <strain evidence="3">cv. DH55</strain>
    </source>
</reference>